<sequence>MKLRAFTAGLGIIGVIASFSAIKMADAQTTSTEQETEPAVYIQTERELACDRVWNELAEFSADGSSSGFDDFEGITFSAEQQAAYDEFVAQKDAKYEEMDKRVERVENLDGYLGFMSPNGEMPPEVRAFVQNAMDSSTSGQWREWNQKLAELGYEQYGEFTGETTLLYTPELDRESDQISQEFYDQVLSIMTPEQFPQARDNFAKRLRINEVCDRRGPIDVSGVAPGTPRP</sequence>
<organism evidence="2 3">
    <name type="scientific">Phormidesmis priestleyi</name>
    <dbReference type="NCBI Taxonomy" id="268141"/>
    <lineage>
        <taxon>Bacteria</taxon>
        <taxon>Bacillati</taxon>
        <taxon>Cyanobacteriota</taxon>
        <taxon>Cyanophyceae</taxon>
        <taxon>Leptolyngbyales</taxon>
        <taxon>Leptolyngbyaceae</taxon>
        <taxon>Phormidesmis</taxon>
    </lineage>
</organism>
<proteinExistence type="predicted"/>
<feature type="chain" id="PRO_5016032539" evidence="1">
    <location>
        <begin position="28"/>
        <end position="231"/>
    </location>
</feature>
<evidence type="ECO:0000256" key="1">
    <source>
        <dbReference type="SAM" id="SignalP"/>
    </source>
</evidence>
<feature type="signal peptide" evidence="1">
    <location>
        <begin position="1"/>
        <end position="27"/>
    </location>
</feature>
<dbReference type="Proteomes" id="UP000249794">
    <property type="component" value="Unassembled WGS sequence"/>
</dbReference>
<accession>A0A2W4ZFU5</accession>
<comment type="caution">
    <text evidence="2">The sequence shown here is derived from an EMBL/GenBank/DDBJ whole genome shotgun (WGS) entry which is preliminary data.</text>
</comment>
<evidence type="ECO:0000313" key="3">
    <source>
        <dbReference type="Proteomes" id="UP000249794"/>
    </source>
</evidence>
<protein>
    <submittedName>
        <fullName evidence="2">Uncharacterized protein</fullName>
    </submittedName>
</protein>
<evidence type="ECO:0000313" key="2">
    <source>
        <dbReference type="EMBL" id="PZO57431.1"/>
    </source>
</evidence>
<name>A0A2W4ZFU5_9CYAN</name>
<dbReference type="EMBL" id="QBMP01000052">
    <property type="protein sequence ID" value="PZO57431.1"/>
    <property type="molecule type" value="Genomic_DNA"/>
</dbReference>
<dbReference type="AlphaFoldDB" id="A0A2W4ZFU5"/>
<reference evidence="2 3" key="2">
    <citation type="submission" date="2018-06" db="EMBL/GenBank/DDBJ databases">
        <title>Metagenomic assembly of (sub)arctic Cyanobacteria and their associated microbiome from non-axenic cultures.</title>
        <authorList>
            <person name="Baurain D."/>
        </authorList>
    </citation>
    <scope>NUCLEOTIDE SEQUENCE [LARGE SCALE GENOMIC DNA]</scope>
    <source>
        <strain evidence="2">ULC027bin1</strain>
    </source>
</reference>
<keyword evidence="1" id="KW-0732">Signal</keyword>
<reference evidence="3" key="1">
    <citation type="submission" date="2018-04" db="EMBL/GenBank/DDBJ databases">
        <authorList>
            <person name="Cornet L."/>
        </authorList>
    </citation>
    <scope>NUCLEOTIDE SEQUENCE [LARGE SCALE GENOMIC DNA]</scope>
</reference>
<gene>
    <name evidence="2" type="ORF">DCF15_07150</name>
</gene>